<evidence type="ECO:0000256" key="5">
    <source>
        <dbReference type="ARBA" id="ARBA00022617"/>
    </source>
</evidence>
<keyword evidence="11 14" id="KW-0503">Monooxygenase</keyword>
<keyword evidence="8 15" id="KW-1133">Transmembrane helix</keyword>
<reference evidence="16" key="1">
    <citation type="submission" date="2021-01" db="UniProtKB">
        <authorList>
            <consortium name="EnsemblPlants"/>
        </authorList>
    </citation>
    <scope>IDENTIFICATION</scope>
</reference>
<evidence type="ECO:0000256" key="15">
    <source>
        <dbReference type="SAM" id="Phobius"/>
    </source>
</evidence>
<evidence type="ECO:0000256" key="14">
    <source>
        <dbReference type="RuleBase" id="RU000461"/>
    </source>
</evidence>
<name>A0A7N0V2S2_KALFE</name>
<evidence type="ECO:0000256" key="12">
    <source>
        <dbReference type="ARBA" id="ARBA00023136"/>
    </source>
</evidence>
<comment type="subcellular location">
    <subcellularLocation>
        <location evidence="2">Membrane</location>
        <topology evidence="2">Single-pass membrane protein</topology>
    </subcellularLocation>
</comment>
<evidence type="ECO:0000256" key="1">
    <source>
        <dbReference type="ARBA" id="ARBA00001971"/>
    </source>
</evidence>
<keyword evidence="6 15" id="KW-0812">Transmembrane</keyword>
<dbReference type="Proteomes" id="UP000594263">
    <property type="component" value="Unplaced"/>
</dbReference>
<dbReference type="GO" id="GO:0016020">
    <property type="term" value="C:membrane"/>
    <property type="evidence" value="ECO:0007669"/>
    <property type="project" value="UniProtKB-SubCell"/>
</dbReference>
<sequence length="522" mass="59642">MAGYSFTSVSAVPITWPLAAFTVWLIGRLLFRRGYRQGSSPPGPRPWPVIGNLNLIGPIPHQSLYELSQAYGPLMQLKFGSSSVVVTNSPDMAKEFLKTHDSKFASRPQLAAGKYTVYNFSDMTWAAYGPHWRQGRKVFLTHLFSSKRLDSYEYIRVEERTDLLKQLYDLRGNEVRIRCRLSRLNLNIMSRVVLGKKYSSDSEHLRAKPADDSVMSVEELQVMLEEIILLNGVFTIGDWVPWLARLDLEGYVKRMKNLSKKFDKFIEFVIEEHKTARATKRVEALDMTDVLLDLIDDPDLEVKWTVENVKAFTVDLLAGGTDTAATTVEWAMTELMKNPEKMKKATEELDGIIGRERWVEERDTPNLPYLDAIMKETMRLHPAATLLAPHLALEDCKIKNYDISKGTVVLINTWSMGRDPTIWESPEEFRPERFLNKDIDIKGKSFELLPFGSGRRMCPGYTLGLKMIKSSLANLVHGFNWTLPQEMKPKDLDVEEIYGLTTPRKNPLVAVVEPRLPPHLYT</sequence>
<evidence type="ECO:0000256" key="9">
    <source>
        <dbReference type="ARBA" id="ARBA00023002"/>
    </source>
</evidence>
<accession>A0A7N0V2S2</accession>
<feature type="binding site" description="axial binding residue" evidence="13">
    <location>
        <position position="458"/>
    </location>
    <ligand>
        <name>heme</name>
        <dbReference type="ChEBI" id="CHEBI:30413"/>
    </ligand>
    <ligandPart>
        <name>Fe</name>
        <dbReference type="ChEBI" id="CHEBI:18248"/>
    </ligandPart>
</feature>
<dbReference type="InterPro" id="IPR001128">
    <property type="entry name" value="Cyt_P450"/>
</dbReference>
<keyword evidence="9 14" id="KW-0560">Oxidoreductase</keyword>
<comment type="pathway">
    <text evidence="3">Alkaloid biosynthesis.</text>
</comment>
<dbReference type="Gene3D" id="1.10.630.10">
    <property type="entry name" value="Cytochrome P450"/>
    <property type="match status" value="1"/>
</dbReference>
<keyword evidence="5 13" id="KW-0349">Heme</keyword>
<dbReference type="Pfam" id="PF00067">
    <property type="entry name" value="p450"/>
    <property type="match status" value="1"/>
</dbReference>
<dbReference type="InterPro" id="IPR002401">
    <property type="entry name" value="Cyt_P450_E_grp-I"/>
</dbReference>
<evidence type="ECO:0000313" key="16">
    <source>
        <dbReference type="EnsemblPlants" id="Kaladp0096s0003.1.v1.1"/>
    </source>
</evidence>
<evidence type="ECO:0008006" key="18">
    <source>
        <dbReference type="Google" id="ProtNLM"/>
    </source>
</evidence>
<evidence type="ECO:0000256" key="4">
    <source>
        <dbReference type="ARBA" id="ARBA00010617"/>
    </source>
</evidence>
<dbReference type="CDD" id="cd20618">
    <property type="entry name" value="CYP71_clan"/>
    <property type="match status" value="1"/>
</dbReference>
<dbReference type="PRINTS" id="PR00463">
    <property type="entry name" value="EP450I"/>
</dbReference>
<evidence type="ECO:0000256" key="6">
    <source>
        <dbReference type="ARBA" id="ARBA00022692"/>
    </source>
</evidence>
<evidence type="ECO:0000256" key="2">
    <source>
        <dbReference type="ARBA" id="ARBA00004167"/>
    </source>
</evidence>
<proteinExistence type="inferred from homology"/>
<keyword evidence="7 13" id="KW-0479">Metal-binding</keyword>
<dbReference type="GO" id="GO:0005506">
    <property type="term" value="F:iron ion binding"/>
    <property type="evidence" value="ECO:0007669"/>
    <property type="project" value="InterPro"/>
</dbReference>
<dbReference type="PROSITE" id="PS00086">
    <property type="entry name" value="CYTOCHROME_P450"/>
    <property type="match status" value="1"/>
</dbReference>
<feature type="transmembrane region" description="Helical" evidence="15">
    <location>
        <begin position="14"/>
        <end position="31"/>
    </location>
</feature>
<dbReference type="FunFam" id="1.10.630.10:FF:000097">
    <property type="entry name" value="Cytochrome P-450 19"/>
    <property type="match status" value="1"/>
</dbReference>
<organism evidence="16 17">
    <name type="scientific">Kalanchoe fedtschenkoi</name>
    <name type="common">Lavender scallops</name>
    <name type="synonym">South American air plant</name>
    <dbReference type="NCBI Taxonomy" id="63787"/>
    <lineage>
        <taxon>Eukaryota</taxon>
        <taxon>Viridiplantae</taxon>
        <taxon>Streptophyta</taxon>
        <taxon>Embryophyta</taxon>
        <taxon>Tracheophyta</taxon>
        <taxon>Spermatophyta</taxon>
        <taxon>Magnoliopsida</taxon>
        <taxon>eudicotyledons</taxon>
        <taxon>Gunneridae</taxon>
        <taxon>Pentapetalae</taxon>
        <taxon>Saxifragales</taxon>
        <taxon>Crassulaceae</taxon>
        <taxon>Kalanchoe</taxon>
    </lineage>
</organism>
<dbReference type="OMA" id="LLWEQPE"/>
<dbReference type="GO" id="GO:0016705">
    <property type="term" value="F:oxidoreductase activity, acting on paired donors, with incorporation or reduction of molecular oxygen"/>
    <property type="evidence" value="ECO:0007669"/>
    <property type="project" value="InterPro"/>
</dbReference>
<evidence type="ECO:0000256" key="8">
    <source>
        <dbReference type="ARBA" id="ARBA00022989"/>
    </source>
</evidence>
<dbReference type="InterPro" id="IPR036396">
    <property type="entry name" value="Cyt_P450_sf"/>
</dbReference>
<evidence type="ECO:0000256" key="11">
    <source>
        <dbReference type="ARBA" id="ARBA00023033"/>
    </source>
</evidence>
<dbReference type="EnsemblPlants" id="Kaladp0096s0003.1.v1.1">
    <property type="protein sequence ID" value="Kaladp0096s0003.1.v1.1"/>
    <property type="gene ID" value="Kaladp0096s0003.v1.1"/>
</dbReference>
<evidence type="ECO:0000256" key="13">
    <source>
        <dbReference type="PIRSR" id="PIRSR602401-1"/>
    </source>
</evidence>
<comment type="cofactor">
    <cofactor evidence="1 13">
        <name>heme</name>
        <dbReference type="ChEBI" id="CHEBI:30413"/>
    </cofactor>
</comment>
<evidence type="ECO:0000256" key="3">
    <source>
        <dbReference type="ARBA" id="ARBA00004913"/>
    </source>
</evidence>
<dbReference type="PRINTS" id="PR00385">
    <property type="entry name" value="P450"/>
</dbReference>
<comment type="similarity">
    <text evidence="4 14">Belongs to the cytochrome P450 family.</text>
</comment>
<dbReference type="Gramene" id="Kaladp0096s0003.1.v1.1">
    <property type="protein sequence ID" value="Kaladp0096s0003.1.v1.1"/>
    <property type="gene ID" value="Kaladp0096s0003.v1.1"/>
</dbReference>
<evidence type="ECO:0000313" key="17">
    <source>
        <dbReference type="Proteomes" id="UP000594263"/>
    </source>
</evidence>
<protein>
    <recommendedName>
        <fullName evidence="18">Flavonoid 3'-monooxygenase</fullName>
    </recommendedName>
</protein>
<keyword evidence="10 13" id="KW-0408">Iron</keyword>
<evidence type="ECO:0000256" key="10">
    <source>
        <dbReference type="ARBA" id="ARBA00023004"/>
    </source>
</evidence>
<keyword evidence="12 15" id="KW-0472">Membrane</keyword>
<dbReference type="SUPFAM" id="SSF48264">
    <property type="entry name" value="Cytochrome P450"/>
    <property type="match status" value="1"/>
</dbReference>
<dbReference type="GO" id="GO:0004497">
    <property type="term" value="F:monooxygenase activity"/>
    <property type="evidence" value="ECO:0007669"/>
    <property type="project" value="UniProtKB-KW"/>
</dbReference>
<dbReference type="GO" id="GO:0020037">
    <property type="term" value="F:heme binding"/>
    <property type="evidence" value="ECO:0007669"/>
    <property type="project" value="InterPro"/>
</dbReference>
<dbReference type="InterPro" id="IPR017972">
    <property type="entry name" value="Cyt_P450_CS"/>
</dbReference>
<dbReference type="PANTHER" id="PTHR47944">
    <property type="entry name" value="CYTOCHROME P450 98A9"/>
    <property type="match status" value="1"/>
</dbReference>
<evidence type="ECO:0000256" key="7">
    <source>
        <dbReference type="ARBA" id="ARBA00022723"/>
    </source>
</evidence>
<dbReference type="PANTHER" id="PTHR47944:SF5">
    <property type="entry name" value="CYTOCHROME P450 71A1-LIKE"/>
    <property type="match status" value="1"/>
</dbReference>
<dbReference type="AlphaFoldDB" id="A0A7N0V2S2"/>
<keyword evidence="17" id="KW-1185">Reference proteome</keyword>